<feature type="transmembrane region" description="Helical" evidence="1">
    <location>
        <begin position="37"/>
        <end position="56"/>
    </location>
</feature>
<feature type="transmembrane region" description="Helical" evidence="1">
    <location>
        <begin position="77"/>
        <end position="97"/>
    </location>
</feature>
<feature type="transmembrane region" description="Helical" evidence="1">
    <location>
        <begin position="144"/>
        <end position="162"/>
    </location>
</feature>
<sequence>MLLWRAPLYDWPDQVFLMPLGELTRRPYPATMLATDLLAMLTIPLGVAAATVVVLARSDASGAGGGAGRGRRWMPGVVLLVLAVGVAGLYDLSFRIAEASEHEALLFISGPTVRDRALAVAGAAVAAALVELSGTLLKGRWSRWAPGAAGAILLVPAGWDVWDWTQDLLTPRRLSATTSVHTFSSANAWTEPLSEGLNMAAWQGVVVVLALAALLGATKVFQAIRKPGAA</sequence>
<organism evidence="2 3">
    <name type="scientific">Actinomadura yumaensis</name>
    <dbReference type="NCBI Taxonomy" id="111807"/>
    <lineage>
        <taxon>Bacteria</taxon>
        <taxon>Bacillati</taxon>
        <taxon>Actinomycetota</taxon>
        <taxon>Actinomycetes</taxon>
        <taxon>Streptosporangiales</taxon>
        <taxon>Thermomonosporaceae</taxon>
        <taxon>Actinomadura</taxon>
    </lineage>
</organism>
<gene>
    <name evidence="2" type="ORF">ACFQKB_05540</name>
</gene>
<keyword evidence="1" id="KW-1133">Transmembrane helix</keyword>
<name>A0ABW2CBR9_9ACTN</name>
<feature type="transmembrane region" description="Helical" evidence="1">
    <location>
        <begin position="199"/>
        <end position="217"/>
    </location>
</feature>
<feature type="transmembrane region" description="Helical" evidence="1">
    <location>
        <begin position="117"/>
        <end position="137"/>
    </location>
</feature>
<protein>
    <submittedName>
        <fullName evidence="2">Uncharacterized protein</fullName>
    </submittedName>
</protein>
<dbReference type="RefSeq" id="WP_160823902.1">
    <property type="nucleotide sequence ID" value="NZ_JBHSXS010000002.1"/>
</dbReference>
<keyword evidence="3" id="KW-1185">Reference proteome</keyword>
<evidence type="ECO:0000256" key="1">
    <source>
        <dbReference type="SAM" id="Phobius"/>
    </source>
</evidence>
<proteinExistence type="predicted"/>
<keyword evidence="1" id="KW-0812">Transmembrane</keyword>
<comment type="caution">
    <text evidence="2">The sequence shown here is derived from an EMBL/GenBank/DDBJ whole genome shotgun (WGS) entry which is preliminary data.</text>
</comment>
<accession>A0ABW2CBR9</accession>
<evidence type="ECO:0000313" key="3">
    <source>
        <dbReference type="Proteomes" id="UP001596380"/>
    </source>
</evidence>
<dbReference type="EMBL" id="JBHSXS010000002">
    <property type="protein sequence ID" value="MFC6879227.1"/>
    <property type="molecule type" value="Genomic_DNA"/>
</dbReference>
<reference evidence="3" key="1">
    <citation type="journal article" date="2019" name="Int. J. Syst. Evol. Microbiol.">
        <title>The Global Catalogue of Microorganisms (GCM) 10K type strain sequencing project: providing services to taxonomists for standard genome sequencing and annotation.</title>
        <authorList>
            <consortium name="The Broad Institute Genomics Platform"/>
            <consortium name="The Broad Institute Genome Sequencing Center for Infectious Disease"/>
            <person name="Wu L."/>
            <person name="Ma J."/>
        </authorList>
    </citation>
    <scope>NUCLEOTIDE SEQUENCE [LARGE SCALE GENOMIC DNA]</scope>
    <source>
        <strain evidence="3">JCM 3369</strain>
    </source>
</reference>
<evidence type="ECO:0000313" key="2">
    <source>
        <dbReference type="EMBL" id="MFC6879227.1"/>
    </source>
</evidence>
<dbReference type="Proteomes" id="UP001596380">
    <property type="component" value="Unassembled WGS sequence"/>
</dbReference>
<keyword evidence="1" id="KW-0472">Membrane</keyword>